<evidence type="ECO:0000313" key="6">
    <source>
        <dbReference type="EMBL" id="EQD29985.1"/>
    </source>
</evidence>
<dbReference type="PANTHER" id="PTHR12001:SF85">
    <property type="entry name" value="SHORT CHAIN ISOPRENYL DIPHOSPHATE SYNTHASE"/>
    <property type="match status" value="1"/>
</dbReference>
<evidence type="ECO:0000256" key="1">
    <source>
        <dbReference type="ARBA" id="ARBA00001946"/>
    </source>
</evidence>
<accession>T0ZJK1</accession>
<dbReference type="AlphaFoldDB" id="T0ZJK1"/>
<dbReference type="PANTHER" id="PTHR12001">
    <property type="entry name" value="GERANYLGERANYL PYROPHOSPHATE SYNTHASE"/>
    <property type="match status" value="1"/>
</dbReference>
<dbReference type="Gene3D" id="1.10.600.10">
    <property type="entry name" value="Farnesyl Diphosphate Synthase"/>
    <property type="match status" value="1"/>
</dbReference>
<comment type="caution">
    <text evidence="6">The sequence shown here is derived from an EMBL/GenBank/DDBJ whole genome shotgun (WGS) entry which is preliminary data.</text>
</comment>
<name>T0ZJK1_9ZZZZ</name>
<comment type="cofactor">
    <cofactor evidence="1">
        <name>Mg(2+)</name>
        <dbReference type="ChEBI" id="CHEBI:18420"/>
    </cofactor>
</comment>
<dbReference type="GO" id="GO:0008299">
    <property type="term" value="P:isoprenoid biosynthetic process"/>
    <property type="evidence" value="ECO:0007669"/>
    <property type="project" value="InterPro"/>
</dbReference>
<dbReference type="SUPFAM" id="SSF48576">
    <property type="entry name" value="Terpenoid synthases"/>
    <property type="match status" value="1"/>
</dbReference>
<dbReference type="InterPro" id="IPR000092">
    <property type="entry name" value="Polyprenyl_synt"/>
</dbReference>
<dbReference type="PROSITE" id="PS00444">
    <property type="entry name" value="POLYPRENYL_SYNTHASE_2"/>
    <property type="match status" value="1"/>
</dbReference>
<reference evidence="6" key="2">
    <citation type="journal article" date="2014" name="ISME J.">
        <title>Microbial stratification in low pH oxic and suboxic macroscopic growths along an acid mine drainage.</title>
        <authorList>
            <person name="Mendez-Garcia C."/>
            <person name="Mesa V."/>
            <person name="Sprenger R.R."/>
            <person name="Richter M."/>
            <person name="Diez M.S."/>
            <person name="Solano J."/>
            <person name="Bargiela R."/>
            <person name="Golyshina O.V."/>
            <person name="Manteca A."/>
            <person name="Ramos J.L."/>
            <person name="Gallego J.R."/>
            <person name="Llorente I."/>
            <person name="Martins Dos Santos V.A."/>
            <person name="Jensen O.N."/>
            <person name="Pelaez A.I."/>
            <person name="Sanchez J."/>
            <person name="Ferrer M."/>
        </authorList>
    </citation>
    <scope>NUCLEOTIDE SEQUENCE</scope>
</reference>
<dbReference type="Pfam" id="PF00348">
    <property type="entry name" value="polyprenyl_synt"/>
    <property type="match status" value="1"/>
</dbReference>
<keyword evidence="4" id="KW-0479">Metal-binding</keyword>
<dbReference type="GO" id="GO:0046872">
    <property type="term" value="F:metal ion binding"/>
    <property type="evidence" value="ECO:0007669"/>
    <property type="project" value="UniProtKB-KW"/>
</dbReference>
<dbReference type="InterPro" id="IPR033749">
    <property type="entry name" value="Polyprenyl_synt_CS"/>
</dbReference>
<keyword evidence="3 6" id="KW-0808">Transferase</keyword>
<evidence type="ECO:0000256" key="2">
    <source>
        <dbReference type="ARBA" id="ARBA00006706"/>
    </source>
</evidence>
<evidence type="ECO:0000256" key="4">
    <source>
        <dbReference type="ARBA" id="ARBA00022723"/>
    </source>
</evidence>
<evidence type="ECO:0000256" key="5">
    <source>
        <dbReference type="ARBA" id="ARBA00022842"/>
    </source>
</evidence>
<gene>
    <name evidence="6" type="ORF">B2A_14348</name>
</gene>
<evidence type="ECO:0000256" key="3">
    <source>
        <dbReference type="ARBA" id="ARBA00022679"/>
    </source>
</evidence>
<dbReference type="EC" id="2.5.1.-" evidence="6"/>
<feature type="non-terminal residue" evidence="6">
    <location>
        <position position="154"/>
    </location>
</feature>
<dbReference type="InterPro" id="IPR008949">
    <property type="entry name" value="Isoprenoid_synthase_dom_sf"/>
</dbReference>
<dbReference type="GO" id="GO:0004659">
    <property type="term" value="F:prenyltransferase activity"/>
    <property type="evidence" value="ECO:0007669"/>
    <property type="project" value="InterPro"/>
</dbReference>
<keyword evidence="5" id="KW-0460">Magnesium</keyword>
<protein>
    <submittedName>
        <fullName evidence="6">Polyprenyl synthetase</fullName>
        <ecNumber evidence="6">2.5.1.-</ecNumber>
    </submittedName>
</protein>
<comment type="similarity">
    <text evidence="2">Belongs to the FPP/GGPP synthase family.</text>
</comment>
<dbReference type="EMBL" id="AUZZ01010408">
    <property type="protein sequence ID" value="EQD29985.1"/>
    <property type="molecule type" value="Genomic_DNA"/>
</dbReference>
<feature type="non-terminal residue" evidence="6">
    <location>
        <position position="1"/>
    </location>
</feature>
<organism evidence="6">
    <name type="scientific">mine drainage metagenome</name>
    <dbReference type="NCBI Taxonomy" id="410659"/>
    <lineage>
        <taxon>unclassified sequences</taxon>
        <taxon>metagenomes</taxon>
        <taxon>ecological metagenomes</taxon>
    </lineage>
</organism>
<sequence length="154" mass="17107">LQENTLFDLASGREHYLRVVERKTASIVAAALSSVAELAGAPQSTIDAAGTYGRSLGISFQIRDDLLDVYGDPDLLGKPLYADFREGNPTLVAIETYARLDPKRQTEFERLFQRRHKKASHLIRMRELADAAGVRGPITLESQLWAERAIRALA</sequence>
<reference evidence="6" key="1">
    <citation type="submission" date="2013-08" db="EMBL/GenBank/DDBJ databases">
        <authorList>
            <person name="Mendez C."/>
            <person name="Richter M."/>
            <person name="Ferrer M."/>
            <person name="Sanchez J."/>
        </authorList>
    </citation>
    <scope>NUCLEOTIDE SEQUENCE</scope>
</reference>
<proteinExistence type="inferred from homology"/>